<dbReference type="InterPro" id="IPR029055">
    <property type="entry name" value="Ntn_hydrolases_N"/>
</dbReference>
<dbReference type="Proteomes" id="UP000318571">
    <property type="component" value="Chromosome 10"/>
</dbReference>
<evidence type="ECO:0000313" key="5">
    <source>
        <dbReference type="EMBL" id="TRY63211.1"/>
    </source>
</evidence>
<keyword evidence="1" id="KW-1199">Hemostasis impairing toxin</keyword>
<dbReference type="InterPro" id="IPR043137">
    <property type="entry name" value="GGT_ssub_C"/>
</dbReference>
<dbReference type="NCBIfam" id="TIGR00066">
    <property type="entry name" value="g_glut_trans"/>
    <property type="match status" value="1"/>
</dbReference>
<sequence length="576" mass="62475">MGASQTGLLGLFICGYFSIGQAFVESSAKSWGPSSSPLGNYSQAGIAVDGEPCSKIGMDVIREGGKAVDAAIAALFCNGLASPQSMGIGGGFLMTIFDAETERTIVMNAREQAPHYVNSDMFADNEIGSQLGPLASAIPGEILGYYEVKERFGNPDISWARLIQPTIDLCRSGIVVSHSLALALRDKSDNIKDDPGLADTFLDPKTGEVYKEGDVYYRPNLANTLERIAANGAAEFYSGQTGKNLIKDLENIGGLMNLQDLAGYSTAWQEPLVGDLGNGMKINSVPLPGSGAILIYILNILKNYQLKSIEETPLMFHRMAEAFKWAYAQRTKLGDPFDESITSFIDQLVTNLTSVEWAESAFSKIDDEATVNDPAFYGADSSLTEDHGTAQVSVIDPMGNAVSVTSTINLFFGSKFLSPSTGIIMNNIMDDFSYPNITNGFDVPPSPNNYPVPGKRPLSSMCPSIIMDENNRPRLVTGAAGGPKITTSVALTTMRHLWLEEDVKTAIDNARIHHQLFPMTCRFEDSQREDVIEFLESRDHFMEVIYAAGNVHAVTSENGRIYANSDFRKSGSIDGF</sequence>
<feature type="binding site" evidence="3">
    <location>
        <position position="110"/>
    </location>
    <ligand>
        <name>L-glutamate</name>
        <dbReference type="ChEBI" id="CHEBI:29985"/>
    </ligand>
</feature>
<dbReference type="PANTHER" id="PTHR11686:SF9">
    <property type="entry name" value="RE13973P"/>
    <property type="match status" value="1"/>
</dbReference>
<gene>
    <name evidence="5" type="ORF">TCAL_10339</name>
</gene>
<dbReference type="GO" id="GO:0006751">
    <property type="term" value="P:glutathione catabolic process"/>
    <property type="evidence" value="ECO:0007669"/>
    <property type="project" value="InterPro"/>
</dbReference>
<evidence type="ECO:0000256" key="2">
    <source>
        <dbReference type="PIRSR" id="PIRSR600101-1"/>
    </source>
</evidence>
<evidence type="ECO:0000313" key="6">
    <source>
        <dbReference type="Proteomes" id="UP000318571"/>
    </source>
</evidence>
<feature type="binding site" evidence="3">
    <location>
        <position position="482"/>
    </location>
    <ligand>
        <name>L-glutamate</name>
        <dbReference type="ChEBI" id="CHEBI:29985"/>
    </ligand>
</feature>
<dbReference type="SUPFAM" id="SSF56235">
    <property type="entry name" value="N-terminal nucleophile aminohydrolases (Ntn hydrolases)"/>
    <property type="match status" value="1"/>
</dbReference>
<dbReference type="PANTHER" id="PTHR11686">
    <property type="entry name" value="GAMMA GLUTAMYL TRANSPEPTIDASE"/>
    <property type="match status" value="1"/>
</dbReference>
<keyword evidence="1" id="KW-0800">Toxin</keyword>
<feature type="active site" description="Nucleophile" evidence="2">
    <location>
        <position position="389"/>
    </location>
</feature>
<keyword evidence="1" id="KW-1202">Platelet aggregation activating toxin</keyword>
<keyword evidence="4" id="KW-0732">Signal</keyword>
<dbReference type="Pfam" id="PF01019">
    <property type="entry name" value="G_glu_transpept"/>
    <property type="match status" value="1"/>
</dbReference>
<dbReference type="PRINTS" id="PR01210">
    <property type="entry name" value="GGTRANSPTASE"/>
</dbReference>
<dbReference type="STRING" id="6832.A0A553NCP9"/>
<feature type="signal peptide" evidence="4">
    <location>
        <begin position="1"/>
        <end position="22"/>
    </location>
</feature>
<dbReference type="OMA" id="STHWLLE"/>
<dbReference type="Gene3D" id="1.10.246.130">
    <property type="match status" value="1"/>
</dbReference>
<dbReference type="GO" id="GO:0036374">
    <property type="term" value="F:glutathione hydrolase activity"/>
    <property type="evidence" value="ECO:0007669"/>
    <property type="project" value="InterPro"/>
</dbReference>
<feature type="chain" id="PRO_5021877663" description="Gamma-glutamyltransferase" evidence="4">
    <location>
        <begin position="23"/>
        <end position="576"/>
    </location>
</feature>
<evidence type="ECO:0000256" key="3">
    <source>
        <dbReference type="PIRSR" id="PIRSR600101-2"/>
    </source>
</evidence>
<feature type="binding site" evidence="3">
    <location>
        <begin position="407"/>
        <end position="409"/>
    </location>
    <ligand>
        <name>L-glutamate</name>
        <dbReference type="ChEBI" id="CHEBI:29985"/>
    </ligand>
</feature>
<accession>A0A553NCP9</accession>
<protein>
    <recommendedName>
        <fullName evidence="7">Gamma-glutamyltransferase</fullName>
    </recommendedName>
</protein>
<dbReference type="GO" id="GO:0005886">
    <property type="term" value="C:plasma membrane"/>
    <property type="evidence" value="ECO:0007669"/>
    <property type="project" value="TreeGrafter"/>
</dbReference>
<dbReference type="InterPro" id="IPR000101">
    <property type="entry name" value="GGT_peptidase"/>
</dbReference>
<feature type="binding site" evidence="3">
    <location>
        <begin position="459"/>
        <end position="460"/>
    </location>
    <ligand>
        <name>L-glutamate</name>
        <dbReference type="ChEBI" id="CHEBI:29985"/>
    </ligand>
</feature>
<dbReference type="EMBL" id="VCGU01000458">
    <property type="protein sequence ID" value="TRY63211.1"/>
    <property type="molecule type" value="Genomic_DNA"/>
</dbReference>
<feature type="binding site" evidence="3">
    <location>
        <position position="431"/>
    </location>
    <ligand>
        <name>L-glutamate</name>
        <dbReference type="ChEBI" id="CHEBI:29985"/>
    </ligand>
</feature>
<dbReference type="AlphaFoldDB" id="A0A553NCP9"/>
<reference evidence="5 6" key="1">
    <citation type="journal article" date="2018" name="Nat. Ecol. Evol.">
        <title>Genomic signatures of mitonuclear coevolution across populations of Tigriopus californicus.</title>
        <authorList>
            <person name="Barreto F.S."/>
            <person name="Watson E.T."/>
            <person name="Lima T.G."/>
            <person name="Willett C.S."/>
            <person name="Edmands S."/>
            <person name="Li W."/>
            <person name="Burton R.S."/>
        </authorList>
    </citation>
    <scope>NUCLEOTIDE SEQUENCE [LARGE SCALE GENOMIC DNA]</scope>
    <source>
        <strain evidence="5 6">San Diego</strain>
    </source>
</reference>
<dbReference type="OrthoDB" id="1081007at2759"/>
<dbReference type="FunFam" id="1.10.246.130:FF:000001">
    <property type="entry name" value="Gamma-glutamyltransferase 5 isoform 1"/>
    <property type="match status" value="1"/>
</dbReference>
<evidence type="ECO:0008006" key="7">
    <source>
        <dbReference type="Google" id="ProtNLM"/>
    </source>
</evidence>
<dbReference type="FunFam" id="3.60.20.40:FF:000001">
    <property type="entry name" value="Gamma-glutamyltranspeptidase 1"/>
    <property type="match status" value="1"/>
</dbReference>
<proteinExistence type="predicted"/>
<evidence type="ECO:0000256" key="4">
    <source>
        <dbReference type="SAM" id="SignalP"/>
    </source>
</evidence>
<keyword evidence="6" id="KW-1185">Reference proteome</keyword>
<dbReference type="InterPro" id="IPR043138">
    <property type="entry name" value="GGT_lsub"/>
</dbReference>
<organism evidence="5 6">
    <name type="scientific">Tigriopus californicus</name>
    <name type="common">Marine copepod</name>
    <dbReference type="NCBI Taxonomy" id="6832"/>
    <lineage>
        <taxon>Eukaryota</taxon>
        <taxon>Metazoa</taxon>
        <taxon>Ecdysozoa</taxon>
        <taxon>Arthropoda</taxon>
        <taxon>Crustacea</taxon>
        <taxon>Multicrustacea</taxon>
        <taxon>Hexanauplia</taxon>
        <taxon>Copepoda</taxon>
        <taxon>Harpacticoida</taxon>
        <taxon>Harpacticidae</taxon>
        <taxon>Tigriopus</taxon>
    </lineage>
</organism>
<name>A0A553NCP9_TIGCA</name>
<evidence type="ECO:0000256" key="1">
    <source>
        <dbReference type="ARBA" id="ARBA00084097"/>
    </source>
</evidence>
<dbReference type="Gene3D" id="3.60.20.40">
    <property type="match status" value="1"/>
</dbReference>
<comment type="caution">
    <text evidence="5">The sequence shown here is derived from an EMBL/GenBank/DDBJ whole genome shotgun (WGS) entry which is preliminary data.</text>
</comment>